<reference evidence="2" key="1">
    <citation type="submission" date="2021-03" db="EMBL/GenBank/DDBJ databases">
        <title>Revisited historic fungal species revealed as producer of novel bioactive compounds through whole genome sequencing and comparative genomics.</title>
        <authorList>
            <person name="Vignolle G.A."/>
            <person name="Hochenegger N."/>
            <person name="Mach R.L."/>
            <person name="Mach-Aigner A.R."/>
            <person name="Javad Rahimi M."/>
            <person name="Salim K.A."/>
            <person name="Chan C.M."/>
            <person name="Lim L.B.L."/>
            <person name="Cai F."/>
            <person name="Druzhinina I.S."/>
            <person name="U'Ren J.M."/>
            <person name="Derntl C."/>
        </authorList>
    </citation>
    <scope>NUCLEOTIDE SEQUENCE</scope>
    <source>
        <strain evidence="2">TUCIM 5799</strain>
    </source>
</reference>
<proteinExistence type="predicted"/>
<evidence type="ECO:0000313" key="3">
    <source>
        <dbReference type="Proteomes" id="UP000829685"/>
    </source>
</evidence>
<dbReference type="Gene3D" id="3.30.559.10">
    <property type="entry name" value="Chloramphenicol acetyltransferase-like domain"/>
    <property type="match status" value="2"/>
</dbReference>
<sequence length="525" mass="58727">MFRRSAPPTRVPTDTVIPFRYFDDTPLWRSFILYSMFVYDEVLDPERLRNSLEELARRDGWQKIGARLRRNFTTERSAVVYSHTTFDMLSTDHAVASRLPRPSATPATVCDPDEFRSLFQKDGAPTELNHYLNADVPQIGLHIVSFKDKTLVSLYWPHTLMDALGKQDFLKAWTLVLQGRADEVVPPLMPDNDPLSDLGKHPSEAHKLEKQRMSMLQLVGYGLGTIPSLFSSKKNRMVCVPAAFVQKLRREAYIDLADERAENCSISLTTGMANHSLSSADEPLSAPSSPSDGGFSPTSLSPTSSAISYETKASTVASDEDGYFLSDGDILCAWWTKLAVSHLPASSRRTVCINNAYSLRSPLAEDLLPQSNPYISNAVGFINVLLPVADILSQPLGRVASTFRQTIKALGTRAQVEAFASMWRESSAKLPPFFGDSGMHMVTYSNWCKARLFETDFSAAVPNWEPTEKMQKPLRPTYIQNCQFGLCLPNGFPIIGKDNDGNYWLSGYMNKGHWDQIEEQLARMV</sequence>
<organism evidence="2 3">
    <name type="scientific">Neoarthrinium moseri</name>
    <dbReference type="NCBI Taxonomy" id="1658444"/>
    <lineage>
        <taxon>Eukaryota</taxon>
        <taxon>Fungi</taxon>
        <taxon>Dikarya</taxon>
        <taxon>Ascomycota</taxon>
        <taxon>Pezizomycotina</taxon>
        <taxon>Sordariomycetes</taxon>
        <taxon>Xylariomycetidae</taxon>
        <taxon>Amphisphaeriales</taxon>
        <taxon>Apiosporaceae</taxon>
        <taxon>Neoarthrinium</taxon>
    </lineage>
</organism>
<dbReference type="Proteomes" id="UP000829685">
    <property type="component" value="Unassembled WGS sequence"/>
</dbReference>
<keyword evidence="3" id="KW-1185">Reference proteome</keyword>
<protein>
    <submittedName>
        <fullName evidence="2">Uncharacterized protein</fullName>
    </submittedName>
</protein>
<comment type="caution">
    <text evidence="2">The sequence shown here is derived from an EMBL/GenBank/DDBJ whole genome shotgun (WGS) entry which is preliminary data.</text>
</comment>
<feature type="compositionally biased region" description="Polar residues" evidence="1">
    <location>
        <begin position="286"/>
        <end position="304"/>
    </location>
</feature>
<gene>
    <name evidence="2" type="ORF">JX265_001459</name>
</gene>
<accession>A0A9P9WVI6</accession>
<dbReference type="Pfam" id="PF02458">
    <property type="entry name" value="Transferase"/>
    <property type="match status" value="1"/>
</dbReference>
<dbReference type="InterPro" id="IPR023213">
    <property type="entry name" value="CAT-like_dom_sf"/>
</dbReference>
<dbReference type="EMBL" id="JAFIMR010000003">
    <property type="protein sequence ID" value="KAI1879838.1"/>
    <property type="molecule type" value="Genomic_DNA"/>
</dbReference>
<evidence type="ECO:0000313" key="2">
    <source>
        <dbReference type="EMBL" id="KAI1879838.1"/>
    </source>
</evidence>
<evidence type="ECO:0000256" key="1">
    <source>
        <dbReference type="SAM" id="MobiDB-lite"/>
    </source>
</evidence>
<dbReference type="AlphaFoldDB" id="A0A9P9WVI6"/>
<feature type="region of interest" description="Disordered" evidence="1">
    <location>
        <begin position="277"/>
        <end position="304"/>
    </location>
</feature>
<name>A0A9P9WVI6_9PEZI</name>